<protein>
    <submittedName>
        <fullName evidence="1">Uncharacterized protein</fullName>
    </submittedName>
</protein>
<dbReference type="EMBL" id="CP012199">
    <property type="protein sequence ID" value="AMG72743.1"/>
    <property type="molecule type" value="Genomic_DNA"/>
</dbReference>
<dbReference type="KEGG" id="sgi:SGRAN_0346"/>
<accession>A0AA86L1S1</accession>
<reference evidence="1 2" key="1">
    <citation type="journal article" date="2016" name="BMC Genomics">
        <title>Genomic analysis of the nitrate-respiring Sphingopyxis granuli (formerly Sphingomonas macrogoltabida) strain TFA.</title>
        <authorList>
            <person name="Garcia-Romero I."/>
            <person name="Perez-Pulido A.J."/>
            <person name="Gonzalez-Flores Y.E."/>
            <person name="Reyes-Ramirez F."/>
            <person name="Santero E."/>
            <person name="Floriano B."/>
        </authorList>
    </citation>
    <scope>NUCLEOTIDE SEQUENCE [LARGE SCALE GENOMIC DNA]</scope>
    <source>
        <strain evidence="1 2">TFA</strain>
    </source>
</reference>
<sequence length="53" mass="5857">MTRNASRSGPIGQFWTMMIEASTAAVAVHYDSPWQRQPAPAGLRRTARRSVLA</sequence>
<evidence type="ECO:0000313" key="2">
    <source>
        <dbReference type="Proteomes" id="UP000058599"/>
    </source>
</evidence>
<gene>
    <name evidence="1" type="ORF">SGRAN_0346</name>
</gene>
<keyword evidence="2" id="KW-1185">Reference proteome</keyword>
<evidence type="ECO:0000313" key="1">
    <source>
        <dbReference type="EMBL" id="AMG72743.1"/>
    </source>
</evidence>
<organism evidence="1 2">
    <name type="scientific">Sphingopyxis granuli</name>
    <dbReference type="NCBI Taxonomy" id="267128"/>
    <lineage>
        <taxon>Bacteria</taxon>
        <taxon>Pseudomonadati</taxon>
        <taxon>Pseudomonadota</taxon>
        <taxon>Alphaproteobacteria</taxon>
        <taxon>Sphingomonadales</taxon>
        <taxon>Sphingomonadaceae</taxon>
        <taxon>Sphingopyxis</taxon>
    </lineage>
</organism>
<dbReference type="Proteomes" id="UP000058599">
    <property type="component" value="Chromosome"/>
</dbReference>
<proteinExistence type="predicted"/>
<name>A0AA86L1S1_9SPHN</name>
<dbReference type="AlphaFoldDB" id="A0AA86L1S1"/>
<dbReference type="RefSeq" id="WP_156483138.1">
    <property type="nucleotide sequence ID" value="NZ_CP012199.1"/>
</dbReference>